<reference evidence="1" key="1">
    <citation type="submission" date="2021-03" db="EMBL/GenBank/DDBJ databases">
        <title>Draft genome sequence of rust myrtle Austropuccinia psidii MF-1, a brazilian biotype.</title>
        <authorList>
            <person name="Quecine M.C."/>
            <person name="Pachon D.M.R."/>
            <person name="Bonatelli M.L."/>
            <person name="Correr F.H."/>
            <person name="Franceschini L.M."/>
            <person name="Leite T.F."/>
            <person name="Margarido G.R.A."/>
            <person name="Almeida C.A."/>
            <person name="Ferrarezi J.A."/>
            <person name="Labate C.A."/>
        </authorList>
    </citation>
    <scope>NUCLEOTIDE SEQUENCE</scope>
    <source>
        <strain evidence="1">MF-1</strain>
    </source>
</reference>
<evidence type="ECO:0000313" key="1">
    <source>
        <dbReference type="EMBL" id="MBW0513880.1"/>
    </source>
</evidence>
<protein>
    <submittedName>
        <fullName evidence="1">Uncharacterized protein</fullName>
    </submittedName>
</protein>
<comment type="caution">
    <text evidence="1">The sequence shown here is derived from an EMBL/GenBank/DDBJ whole genome shotgun (WGS) entry which is preliminary data.</text>
</comment>
<dbReference type="EMBL" id="AVOT02023677">
    <property type="protein sequence ID" value="MBW0513880.1"/>
    <property type="molecule type" value="Genomic_DNA"/>
</dbReference>
<accession>A0A9Q3HTM7</accession>
<sequence>MLRWQIDIQEDRGNIKIVNQAGNIHNNSDGLSRWSIPNRNNNPVYVSANSEPQILIEGINITDLGAEVFEEAIESYKQDKSFHILTSPLDKYCRNASLADSLEDIWEEEYGNGRFHWFDGILYHRYKHTFVIVRFVYETLDNSKNIKSTMTVLSRKI</sequence>
<dbReference type="AlphaFoldDB" id="A0A9Q3HTM7"/>
<name>A0A9Q3HTM7_9BASI</name>
<proteinExistence type="predicted"/>
<organism evidence="1 2">
    <name type="scientific">Austropuccinia psidii MF-1</name>
    <dbReference type="NCBI Taxonomy" id="1389203"/>
    <lineage>
        <taxon>Eukaryota</taxon>
        <taxon>Fungi</taxon>
        <taxon>Dikarya</taxon>
        <taxon>Basidiomycota</taxon>
        <taxon>Pucciniomycotina</taxon>
        <taxon>Pucciniomycetes</taxon>
        <taxon>Pucciniales</taxon>
        <taxon>Sphaerophragmiaceae</taxon>
        <taxon>Austropuccinia</taxon>
    </lineage>
</organism>
<evidence type="ECO:0000313" key="2">
    <source>
        <dbReference type="Proteomes" id="UP000765509"/>
    </source>
</evidence>
<keyword evidence="2" id="KW-1185">Reference proteome</keyword>
<gene>
    <name evidence="1" type="ORF">O181_053595</name>
</gene>
<dbReference type="Proteomes" id="UP000765509">
    <property type="component" value="Unassembled WGS sequence"/>
</dbReference>